<dbReference type="InterPro" id="IPR027417">
    <property type="entry name" value="P-loop_NTPase"/>
</dbReference>
<dbReference type="SUPFAM" id="SSF52540">
    <property type="entry name" value="P-loop containing nucleoside triphosphate hydrolases"/>
    <property type="match status" value="1"/>
</dbReference>
<dbReference type="Proteomes" id="UP000004521">
    <property type="component" value="Chromosome I"/>
</dbReference>
<dbReference type="CDD" id="cd01026">
    <property type="entry name" value="TOPRIM_OLD"/>
    <property type="match status" value="1"/>
</dbReference>
<dbReference type="InterPro" id="IPR034139">
    <property type="entry name" value="TOPRIM_OLD"/>
</dbReference>
<accession>A0AAV3ETA5</accession>
<evidence type="ECO:0000259" key="2">
    <source>
        <dbReference type="Pfam" id="PF20469"/>
    </source>
</evidence>
<dbReference type="RefSeq" id="WP_005419897.1">
    <property type="nucleotide sequence ID" value="NZ_CM001400.1"/>
</dbReference>
<proteinExistence type="predicted"/>
<name>A0AAV3ETA5_ALIFS</name>
<dbReference type="AlphaFoldDB" id="A0AAV3ETA5"/>
<dbReference type="PANTHER" id="PTHR43581">
    <property type="entry name" value="ATP/GTP PHOSPHATASE"/>
    <property type="match status" value="1"/>
</dbReference>
<reference evidence="3 4" key="1">
    <citation type="journal article" date="2012" name="J. Bacteriol.">
        <title>Draft Genome Sequence of Vibrio fischeri SR5, a Strain Isolated from the Light Organ of the Mediterranean Squid Sepiola robusta.</title>
        <authorList>
            <person name="Gyllborg M.C."/>
            <person name="Sahl J.W."/>
            <person name="Cronin D.C.III."/>
            <person name="Rasko D.A."/>
            <person name="Mandel M.J."/>
        </authorList>
    </citation>
    <scope>NUCLEOTIDE SEQUENCE [LARGE SCALE GENOMIC DNA]</scope>
    <source>
        <strain evidence="3 4">SR5</strain>
    </source>
</reference>
<evidence type="ECO:0000259" key="1">
    <source>
        <dbReference type="Pfam" id="PF13175"/>
    </source>
</evidence>
<evidence type="ECO:0000313" key="3">
    <source>
        <dbReference type="EMBL" id="EHN70051.1"/>
    </source>
</evidence>
<evidence type="ECO:0000313" key="4">
    <source>
        <dbReference type="Proteomes" id="UP000004521"/>
    </source>
</evidence>
<dbReference type="Gene3D" id="3.40.50.300">
    <property type="entry name" value="P-loop containing nucleotide triphosphate hydrolases"/>
    <property type="match status" value="1"/>
</dbReference>
<keyword evidence="3" id="KW-0540">Nuclease</keyword>
<dbReference type="Pfam" id="PF20469">
    <property type="entry name" value="OLD-like_TOPRIM"/>
    <property type="match status" value="1"/>
</dbReference>
<dbReference type="PANTHER" id="PTHR43581:SF2">
    <property type="entry name" value="EXCINUCLEASE ATPASE SUBUNIT"/>
    <property type="match status" value="1"/>
</dbReference>
<organism evidence="3 4">
    <name type="scientific">Aliivibrio fischeri SR5</name>
    <dbReference type="NCBI Taxonomy" id="1088719"/>
    <lineage>
        <taxon>Bacteria</taxon>
        <taxon>Pseudomonadati</taxon>
        <taxon>Pseudomonadota</taxon>
        <taxon>Gammaproteobacteria</taxon>
        <taxon>Vibrionales</taxon>
        <taxon>Vibrionaceae</taxon>
        <taxon>Aliivibrio</taxon>
    </lineage>
</organism>
<dbReference type="EMBL" id="AHIH01000005">
    <property type="protein sequence ID" value="EHN70051.1"/>
    <property type="molecule type" value="Genomic_DNA"/>
</dbReference>
<dbReference type="GO" id="GO:0004519">
    <property type="term" value="F:endonuclease activity"/>
    <property type="evidence" value="ECO:0007669"/>
    <property type="project" value="UniProtKB-KW"/>
</dbReference>
<keyword evidence="3" id="KW-0255">Endonuclease</keyword>
<comment type="caution">
    <text evidence="3">The sequence shown here is derived from an EMBL/GenBank/DDBJ whole genome shotgun (WGS) entry which is preliminary data.</text>
</comment>
<dbReference type="InterPro" id="IPR051396">
    <property type="entry name" value="Bact_Antivir_Def_Nuclease"/>
</dbReference>
<dbReference type="Pfam" id="PF13175">
    <property type="entry name" value="AAA_15"/>
    <property type="match status" value="1"/>
</dbReference>
<feature type="domain" description="OLD protein-like TOPRIM" evidence="2">
    <location>
        <begin position="471"/>
        <end position="535"/>
    </location>
</feature>
<sequence>MHLKALKIKNFRRLKNVTVELDKELSIFVGANNSGKTSTGHALQLFTSALKNKFSVHDFHIDCWDDRNIDGDIIEVSPPVISLDIWFEITENDLHKVIEILPNLQWEGSLVGVRIEFAPIDILALIVRYQEALSKANENIRRDSDDEITFHPKPRNLIEYIEANLHSEYELKYFVLDSSKFEKFNEIASYTPAKINSDKGKSGKDIINSLIKVDYLHAQRHLSDNVEGGRTEELSKRLSRFYDRNLDKIGDDYDALEALSTSEKRLNEHLDRVFSPTLSKLSQLGYPGLSNHRLLIKSSLNPAAVLSNNDGASVYYSPNGSEDRNGPILPDKYNGLGYKNLIYMVIELLDVHTQWLNIEDNRPPIHLIFIEEPEAHLHAQLQQVFIRKVLDILSIDESLLSLQTQLVVTTHSTHILYERGFMPIRYFKRDLLDNTTKVLNLSEFSDSFEEDERPTRDFLQKYLKLTHCDLFFADAAIFVEGNVERLLLPEMIENSNPSLKSCYLTILEIGGAYGHKFKPLIEFLGLTTLIITDIDSVTGNSDIEVEDEVEDDDSPSGQACMVETDNSITSNQMLIKWLPGLNTISELLQTNDDEKVSEDGLVRVAYQTAKEVTWGLETGSFTGRTLEVAFALDNLDWCQDNEQKSIKLRIPRNNEKSLEVLIEKIHNRVKGSKFDKTGFALELLMKENSEWNVPSYIKEGLDWLESKLEIVEVEV</sequence>
<gene>
    <name evidence="3" type="ORF">VFSR5_1696</name>
</gene>
<protein>
    <submittedName>
        <fullName evidence="3">ATP-dependent endonuclease</fullName>
    </submittedName>
</protein>
<feature type="domain" description="Endonuclease GajA/Old nuclease/RecF-like AAA" evidence="1">
    <location>
        <begin position="1"/>
        <end position="415"/>
    </location>
</feature>
<dbReference type="InterPro" id="IPR041685">
    <property type="entry name" value="AAA_GajA/Old/RecF-like"/>
</dbReference>
<keyword evidence="3" id="KW-0378">Hydrolase</keyword>